<protein>
    <recommendedName>
        <fullName evidence="2">carbonic anhydrase</fullName>
        <ecNumber evidence="2">4.2.1.1</ecNumber>
    </recommendedName>
</protein>
<reference evidence="9 10" key="1">
    <citation type="submission" date="2020-03" db="EMBL/GenBank/DDBJ databases">
        <title>Whole genome shotgun sequence of Phytohabitans rumicis NBRC 108638.</title>
        <authorList>
            <person name="Komaki H."/>
            <person name="Tamura T."/>
        </authorList>
    </citation>
    <scope>NUCLEOTIDE SEQUENCE [LARGE SCALE GENOMIC DNA]</scope>
    <source>
        <strain evidence="9 10">NBRC 108638</strain>
    </source>
</reference>
<dbReference type="CDD" id="cd03378">
    <property type="entry name" value="beta_CA_cladeC"/>
    <property type="match status" value="1"/>
</dbReference>
<keyword evidence="3 7" id="KW-0862">Zinc</keyword>
<evidence type="ECO:0000313" key="10">
    <source>
        <dbReference type="Proteomes" id="UP000482960"/>
    </source>
</evidence>
<comment type="catalytic activity">
    <reaction evidence="6">
        <text>hydrogencarbonate + H(+) = CO2 + H2O</text>
        <dbReference type="Rhea" id="RHEA:10748"/>
        <dbReference type="ChEBI" id="CHEBI:15377"/>
        <dbReference type="ChEBI" id="CHEBI:15378"/>
        <dbReference type="ChEBI" id="CHEBI:16526"/>
        <dbReference type="ChEBI" id="CHEBI:17544"/>
        <dbReference type="EC" id="4.2.1.1"/>
    </reaction>
</comment>
<organism evidence="9 10">
    <name type="scientific">Phytohabitans rumicis</name>
    <dbReference type="NCBI Taxonomy" id="1076125"/>
    <lineage>
        <taxon>Bacteria</taxon>
        <taxon>Bacillati</taxon>
        <taxon>Actinomycetota</taxon>
        <taxon>Actinomycetes</taxon>
        <taxon>Micromonosporales</taxon>
        <taxon>Micromonosporaceae</taxon>
    </lineage>
</organism>
<dbReference type="InterPro" id="IPR001765">
    <property type="entry name" value="Carbonic_anhydrase"/>
</dbReference>
<dbReference type="EC" id="4.2.1.1" evidence="2"/>
<dbReference type="PROSITE" id="PS00704">
    <property type="entry name" value="PROK_CO2_ANHYDRASE_1"/>
    <property type="match status" value="1"/>
</dbReference>
<name>A0A6V8L0S0_9ACTN</name>
<evidence type="ECO:0000256" key="1">
    <source>
        <dbReference type="ARBA" id="ARBA00006217"/>
    </source>
</evidence>
<comment type="caution">
    <text evidence="9">The sequence shown here is derived from an EMBL/GenBank/DDBJ whole genome shotgun (WGS) entry which is preliminary data.</text>
</comment>
<feature type="binding site" evidence="7">
    <location>
        <position position="144"/>
    </location>
    <ligand>
        <name>Zn(2+)</name>
        <dbReference type="ChEBI" id="CHEBI:29105"/>
    </ligand>
</feature>
<comment type="function">
    <text evidence="5">Catalyzes the reversible hydration of carbon dioxide to form bicarbonate.</text>
</comment>
<sequence>MPRNLPRRSLLAAAATGLAAGATALAGPALAARPATPATEPAADTPAKALNRLLAGNHRFASGHPIRPHQTPQRLREVAAGQHPFAITLGCADSRVPPEVLFDQGLGDIFDNRVAGNIVDDLLLGSVEFAVEEFAPPVLMVLGHERCGAITATINALESGGEAPGHIGSIVDALRPIVEPLLESGGDRVDIAVRANVRAQARQLVATSELIAERVAAGTLAVVGARYDLDTGRVTLVH</sequence>
<dbReference type="Proteomes" id="UP000482960">
    <property type="component" value="Unassembled WGS sequence"/>
</dbReference>
<feature type="chain" id="PRO_5029019260" description="carbonic anhydrase" evidence="8">
    <location>
        <begin position="32"/>
        <end position="238"/>
    </location>
</feature>
<dbReference type="GO" id="GO:0004089">
    <property type="term" value="F:carbonate dehydratase activity"/>
    <property type="evidence" value="ECO:0007669"/>
    <property type="project" value="UniProtKB-EC"/>
</dbReference>
<accession>A0A6V8L0S0</accession>
<dbReference type="EMBL" id="BLPG01000001">
    <property type="protein sequence ID" value="GFJ88381.1"/>
    <property type="molecule type" value="Genomic_DNA"/>
</dbReference>
<evidence type="ECO:0000256" key="5">
    <source>
        <dbReference type="ARBA" id="ARBA00024993"/>
    </source>
</evidence>
<evidence type="ECO:0000256" key="4">
    <source>
        <dbReference type="ARBA" id="ARBA00023239"/>
    </source>
</evidence>
<dbReference type="InterPro" id="IPR036874">
    <property type="entry name" value="Carbonic_anhydrase_sf"/>
</dbReference>
<keyword evidence="7" id="KW-0479">Metal-binding</keyword>
<gene>
    <name evidence="9" type="ORF">Prum_020230</name>
</gene>
<feature type="binding site" evidence="7">
    <location>
        <position position="147"/>
    </location>
    <ligand>
        <name>Zn(2+)</name>
        <dbReference type="ChEBI" id="CHEBI:29105"/>
    </ligand>
</feature>
<keyword evidence="4" id="KW-0456">Lyase</keyword>
<dbReference type="AlphaFoldDB" id="A0A6V8L0S0"/>
<keyword evidence="10" id="KW-1185">Reference proteome</keyword>
<evidence type="ECO:0000256" key="2">
    <source>
        <dbReference type="ARBA" id="ARBA00012925"/>
    </source>
</evidence>
<evidence type="ECO:0000256" key="3">
    <source>
        <dbReference type="ARBA" id="ARBA00022833"/>
    </source>
</evidence>
<feature type="binding site" evidence="7">
    <location>
        <position position="93"/>
    </location>
    <ligand>
        <name>Zn(2+)</name>
        <dbReference type="ChEBI" id="CHEBI:29105"/>
    </ligand>
</feature>
<feature type="binding site" evidence="7">
    <location>
        <position position="91"/>
    </location>
    <ligand>
        <name>Zn(2+)</name>
        <dbReference type="ChEBI" id="CHEBI:29105"/>
    </ligand>
</feature>
<evidence type="ECO:0000256" key="7">
    <source>
        <dbReference type="PIRSR" id="PIRSR601765-1"/>
    </source>
</evidence>
<keyword evidence="8" id="KW-0732">Signal</keyword>
<evidence type="ECO:0000256" key="6">
    <source>
        <dbReference type="ARBA" id="ARBA00048348"/>
    </source>
</evidence>
<dbReference type="Gene3D" id="3.40.1050.10">
    <property type="entry name" value="Carbonic anhydrase"/>
    <property type="match status" value="1"/>
</dbReference>
<dbReference type="GO" id="GO:0008270">
    <property type="term" value="F:zinc ion binding"/>
    <property type="evidence" value="ECO:0007669"/>
    <property type="project" value="InterPro"/>
</dbReference>
<dbReference type="PROSITE" id="PS51318">
    <property type="entry name" value="TAT"/>
    <property type="match status" value="1"/>
</dbReference>
<feature type="signal peptide" evidence="8">
    <location>
        <begin position="1"/>
        <end position="31"/>
    </location>
</feature>
<dbReference type="InterPro" id="IPR006311">
    <property type="entry name" value="TAT_signal"/>
</dbReference>
<dbReference type="RefSeq" id="WP_246277776.1">
    <property type="nucleotide sequence ID" value="NZ_BAABJB010000027.1"/>
</dbReference>
<dbReference type="Pfam" id="PF00484">
    <property type="entry name" value="Pro_CA"/>
    <property type="match status" value="1"/>
</dbReference>
<dbReference type="PANTHER" id="PTHR11002">
    <property type="entry name" value="CARBONIC ANHYDRASE"/>
    <property type="match status" value="1"/>
</dbReference>
<dbReference type="SUPFAM" id="SSF53056">
    <property type="entry name" value="beta-carbonic anhydrase, cab"/>
    <property type="match status" value="1"/>
</dbReference>
<dbReference type="GO" id="GO:0015976">
    <property type="term" value="P:carbon utilization"/>
    <property type="evidence" value="ECO:0007669"/>
    <property type="project" value="InterPro"/>
</dbReference>
<comment type="similarity">
    <text evidence="1">Belongs to the beta-class carbonic anhydrase family.</text>
</comment>
<dbReference type="PANTHER" id="PTHR11002:SF79">
    <property type="entry name" value="CARBONIC ANHYDRASE 2"/>
    <property type="match status" value="1"/>
</dbReference>
<proteinExistence type="inferred from homology"/>
<evidence type="ECO:0000256" key="8">
    <source>
        <dbReference type="SAM" id="SignalP"/>
    </source>
</evidence>
<evidence type="ECO:0000313" key="9">
    <source>
        <dbReference type="EMBL" id="GFJ88381.1"/>
    </source>
</evidence>
<dbReference type="SMART" id="SM00947">
    <property type="entry name" value="Pro_CA"/>
    <property type="match status" value="1"/>
</dbReference>
<comment type="cofactor">
    <cofactor evidence="7">
        <name>Zn(2+)</name>
        <dbReference type="ChEBI" id="CHEBI:29105"/>
    </cofactor>
    <text evidence="7">Binds 1 zinc ion per subunit.</text>
</comment>
<dbReference type="InterPro" id="IPR015892">
    <property type="entry name" value="Carbonic_anhydrase_CS"/>
</dbReference>
<reference evidence="9 10" key="2">
    <citation type="submission" date="2020-03" db="EMBL/GenBank/DDBJ databases">
        <authorList>
            <person name="Ichikawa N."/>
            <person name="Kimura A."/>
            <person name="Kitahashi Y."/>
            <person name="Uohara A."/>
        </authorList>
    </citation>
    <scope>NUCLEOTIDE SEQUENCE [LARGE SCALE GENOMIC DNA]</scope>
    <source>
        <strain evidence="9 10">NBRC 108638</strain>
    </source>
</reference>